<evidence type="ECO:0000313" key="2">
    <source>
        <dbReference type="Proteomes" id="UP000009882"/>
    </source>
</evidence>
<dbReference type="InParanoid" id="K9FMD2"/>
<sequence length="65" mass="7182">MTNDVGNSKVDGLSGVVKHGIAAEDVVFFGDNAIAMCSLRRRMGSWPFCTMKNSILAWMVSMHYK</sequence>
<comment type="caution">
    <text evidence="1">The sequence shown here is derived from an EMBL/GenBank/DDBJ whole genome shotgun (WGS) entry which is preliminary data.</text>
</comment>
<keyword evidence="2" id="KW-1185">Reference proteome</keyword>
<protein>
    <submittedName>
        <fullName evidence="1">Uncharacterized protein</fullName>
    </submittedName>
</protein>
<proteinExistence type="predicted"/>
<dbReference type="Proteomes" id="UP000009882">
    <property type="component" value="Unassembled WGS sequence"/>
</dbReference>
<dbReference type="EMBL" id="AKCT01000217">
    <property type="protein sequence ID" value="EKV10790.1"/>
    <property type="molecule type" value="Genomic_DNA"/>
</dbReference>
<organism evidence="1 2">
    <name type="scientific">Penicillium digitatum (strain PHI26 / CECT 20796)</name>
    <name type="common">Green mold</name>
    <dbReference type="NCBI Taxonomy" id="1170229"/>
    <lineage>
        <taxon>Eukaryota</taxon>
        <taxon>Fungi</taxon>
        <taxon>Dikarya</taxon>
        <taxon>Ascomycota</taxon>
        <taxon>Pezizomycotina</taxon>
        <taxon>Eurotiomycetes</taxon>
        <taxon>Eurotiomycetidae</taxon>
        <taxon>Eurotiales</taxon>
        <taxon>Aspergillaceae</taxon>
        <taxon>Penicillium</taxon>
    </lineage>
</organism>
<reference evidence="2" key="1">
    <citation type="journal article" date="2012" name="BMC Genomics">
        <title>Genome sequence of the necrotrophic fungus Penicillium digitatum, the main postharvest pathogen of citrus.</title>
        <authorList>
            <person name="Marcet-Houben M."/>
            <person name="Ballester A.-R."/>
            <person name="de la Fuente B."/>
            <person name="Harries E."/>
            <person name="Marcos J.F."/>
            <person name="Gonzalez-Candelas L."/>
            <person name="Gabaldon T."/>
        </authorList>
    </citation>
    <scope>NUCLEOTIDE SEQUENCE [LARGE SCALE GENOMIC DNA]</scope>
    <source>
        <strain evidence="2">PHI26 / CECT 20796</strain>
    </source>
</reference>
<accession>K9FMD2</accession>
<dbReference type="OrthoDB" id="1694274at2759"/>
<dbReference type="HOGENOM" id="CLU_2850399_0_0_1"/>
<evidence type="ECO:0000313" key="1">
    <source>
        <dbReference type="EMBL" id="EKV10790.1"/>
    </source>
</evidence>
<gene>
    <name evidence="1" type="ORF">PDIG_54710</name>
</gene>
<dbReference type="AlphaFoldDB" id="K9FMD2"/>
<name>K9FMD2_PEND2</name>